<gene>
    <name evidence="1" type="ORF">IQ260_11050</name>
</gene>
<reference evidence="1" key="1">
    <citation type="submission" date="2020-10" db="EMBL/GenBank/DDBJ databases">
        <authorList>
            <person name="Castelo-Branco R."/>
            <person name="Eusebio N."/>
            <person name="Adriana R."/>
            <person name="Vieira A."/>
            <person name="Brugerolle De Fraissinette N."/>
            <person name="Rezende De Castro R."/>
            <person name="Schneider M.P."/>
            <person name="Vasconcelos V."/>
            <person name="Leao P.N."/>
        </authorList>
    </citation>
    <scope>NUCLEOTIDE SEQUENCE</scope>
    <source>
        <strain evidence="1">LEGE 11479</strain>
    </source>
</reference>
<name>A0A928X5F0_LEPEC</name>
<dbReference type="EMBL" id="JADEXP010000080">
    <property type="protein sequence ID" value="MBE9067193.1"/>
    <property type="molecule type" value="Genomic_DNA"/>
</dbReference>
<comment type="caution">
    <text evidence="1">The sequence shown here is derived from an EMBL/GenBank/DDBJ whole genome shotgun (WGS) entry which is preliminary data.</text>
</comment>
<organism evidence="1 2">
    <name type="scientific">Leptolyngbya cf. ectocarpi LEGE 11479</name>
    <dbReference type="NCBI Taxonomy" id="1828722"/>
    <lineage>
        <taxon>Bacteria</taxon>
        <taxon>Bacillati</taxon>
        <taxon>Cyanobacteriota</taxon>
        <taxon>Cyanophyceae</taxon>
        <taxon>Leptolyngbyales</taxon>
        <taxon>Leptolyngbyaceae</taxon>
        <taxon>Leptolyngbya group</taxon>
        <taxon>Leptolyngbya</taxon>
    </lineage>
</organism>
<sequence length="120" mass="13191">MSERKITVHGGQYVEIVGSGNQNNIANNHLPKRQVLTTGEDLSLVLSEIQALLEKLINRDGLREEEAQQQMSIQIADEARKDLTVRKKLLKWSQSLASSTASDVVKGIVKLACQSVGIPL</sequence>
<evidence type="ECO:0000313" key="2">
    <source>
        <dbReference type="Proteomes" id="UP000615026"/>
    </source>
</evidence>
<dbReference type="RefSeq" id="WP_193993159.1">
    <property type="nucleotide sequence ID" value="NZ_JADEXP010000080.1"/>
</dbReference>
<evidence type="ECO:0000313" key="1">
    <source>
        <dbReference type="EMBL" id="MBE9067193.1"/>
    </source>
</evidence>
<dbReference type="AlphaFoldDB" id="A0A928X5F0"/>
<dbReference type="Proteomes" id="UP000615026">
    <property type="component" value="Unassembled WGS sequence"/>
</dbReference>
<proteinExistence type="predicted"/>
<keyword evidence="2" id="KW-1185">Reference proteome</keyword>
<protein>
    <submittedName>
        <fullName evidence="1">Uncharacterized protein</fullName>
    </submittedName>
</protein>
<accession>A0A928X5F0</accession>